<dbReference type="AlphaFoldDB" id="A0A7U6GGN2"/>
<sequence length="1236" mass="141191">MGIPCRTVLAALGSKTSHGRMAFLQRRSLCTPLGQGINMMKTGKWMLGFIVAWGSLSGPAKATSRPSLPAPVSIAVQTPPVQAIPGTSTTDKTSQRENLHHSNPEIAYAAAWELGKQEDAPGLEEILGISPAGRRSSLMTLYRLGLEWRKEDQPLPRAIEQIILKNRQDPELMDELVKLLGQRPYGSQELFDYLYEKKWVLDKAIHASEPSVLMAFLKTRENQKTSAGNIRSQPQISGYGLKAQPRYAQIMPLVNTRLQGMEPRLARLLPELDEKLREKLYQHLLSKAYPPAIAEFQKKFLDTGLCSSDRYPFYRQLQYLPPAIASQLLDQKLAAYWQAPEKLSNAACITYHLEYARRHSLFDGQDGLYCGHWDYVDDPSFKIAYLKFLGHVKSKACLKDLAMGLADSKEPVRSMAYQAARNYSELTDLAAILALYHQARPDDDQRSGLIQPMDRALTPLLAELRHKRNAELLTLLREGAGDQALAAAWVLGQQNDAPALKWLVANKDDTQRTRQLALYLESSLRDRNKELGRQQLTHQNRRPTLPLKPEIESILVENLHDPSLRWLNKLAGKRQYASRELTEYFLKQRNTRQLLLSTDDTAYPKLLALLPRLDFIDQLPVIYELEQRRYLPVKDYIASLAASRPVCSPDQPRVVSLLRALPQEQAAGLLARKLEQLWLQPGDADGKCAAPLLKSAGRYAAHLPKTPDLYCDHASFSPSPEFKQPYLKLLGKLKLPECLPDLYRLLDDQDTSVRDEARFALLAYDTPESWKTILKDLQALYDAQRLSKDRYTFLKMTLEQRLSHQDQYLAGIAREQQTRAFQREYHALATRMPSPRELMHHAEPEKLHAWKHYLRQLSDLTRDYPGLSTANNALNTALEWEKTRLLHLRFDEKSPQQAANDLQELLAVLPEHAPEQKAYFAYYLGDLYQYDLDDKSQAVDAYTQALESAGKSPGNEDDNPFTLGWLTSWLNMEIRFLRTGKPLDRRLTVEEQMRCGTMIYSAYLSQPQEMALTKKLHELDMKNRSPAPVDRQAYRQLLQQLPASHLFFMTALERLPLIKDPKYSLDLLQRLDPGRYWSSCFLGMLKQRPELAAGINPRTDWTDLDQTLALFQEKTGLDLETATDYALASPMETWRLFRRSILLGETGIARSCLAEDALKDLGESLSKWSPDQRRQFYKDWKNFSATRQTEQEAQGTLFVSSSGSRYLIDFHKRQGQWKITGFRIVSRPDLSFPISR</sequence>
<dbReference type="InterPro" id="IPR016024">
    <property type="entry name" value="ARM-type_fold"/>
</dbReference>
<dbReference type="InterPro" id="IPR011989">
    <property type="entry name" value="ARM-like"/>
</dbReference>
<dbReference type="SUPFAM" id="SSF48371">
    <property type="entry name" value="ARM repeat"/>
    <property type="match status" value="1"/>
</dbReference>
<accession>A0A7U6GGN2</accession>
<protein>
    <submittedName>
        <fullName evidence="1">Uncharacterized protein</fullName>
    </submittedName>
</protein>
<dbReference type="EMBL" id="AP012273">
    <property type="protein sequence ID" value="BAO43295.1"/>
    <property type="molecule type" value="Genomic_DNA"/>
</dbReference>
<organism evidence="1 2">
    <name type="scientific">Thiolapillus brandeum</name>
    <dbReference type="NCBI Taxonomy" id="1076588"/>
    <lineage>
        <taxon>Bacteria</taxon>
        <taxon>Pseudomonadati</taxon>
        <taxon>Pseudomonadota</taxon>
        <taxon>Gammaproteobacteria</taxon>
        <taxon>Chromatiales</taxon>
        <taxon>Sedimenticolaceae</taxon>
        <taxon>Thiolapillus</taxon>
    </lineage>
</organism>
<reference evidence="1 2" key="1">
    <citation type="journal article" date="2014" name="PLoS ONE">
        <title>Physiological and genomic features of a novel sulfur-oxidizing gammaproteobacterium belonging to a previously uncultivated symbiotic lineage isolated from a hydrothermal vent.</title>
        <authorList>
            <person name="Nunoura T."/>
            <person name="Takaki Y."/>
            <person name="Kazama H."/>
            <person name="Kakuta J."/>
            <person name="Shimamura S."/>
            <person name="Makita H."/>
            <person name="Hirai M."/>
            <person name="Miyazaki M."/>
            <person name="Takai K."/>
        </authorList>
    </citation>
    <scope>NUCLEOTIDE SEQUENCE [LARGE SCALE GENOMIC DNA]</scope>
    <source>
        <strain evidence="1 2">Hiromi1</strain>
    </source>
</reference>
<name>A0A7U6GGN2_9GAMM</name>
<dbReference type="KEGG" id="tbn:TBH_C0349"/>
<evidence type="ECO:0000313" key="1">
    <source>
        <dbReference type="EMBL" id="BAO43295.1"/>
    </source>
</evidence>
<dbReference type="Proteomes" id="UP000031631">
    <property type="component" value="Chromosome"/>
</dbReference>
<keyword evidence="2" id="KW-1185">Reference proteome</keyword>
<proteinExistence type="predicted"/>
<gene>
    <name evidence="1" type="ORF">TBH_C0349</name>
</gene>
<evidence type="ECO:0000313" key="2">
    <source>
        <dbReference type="Proteomes" id="UP000031631"/>
    </source>
</evidence>
<dbReference type="Gene3D" id="1.25.10.10">
    <property type="entry name" value="Leucine-rich Repeat Variant"/>
    <property type="match status" value="1"/>
</dbReference>